<dbReference type="InterPro" id="IPR014729">
    <property type="entry name" value="Rossmann-like_a/b/a_fold"/>
</dbReference>
<dbReference type="CDD" id="cd00293">
    <property type="entry name" value="USP-like"/>
    <property type="match status" value="1"/>
</dbReference>
<dbReference type="SUPFAM" id="SSF52402">
    <property type="entry name" value="Adenine nucleotide alpha hydrolases-like"/>
    <property type="match status" value="1"/>
</dbReference>
<evidence type="ECO:0000313" key="3">
    <source>
        <dbReference type="EMBL" id="GAA3619350.1"/>
    </source>
</evidence>
<dbReference type="RefSeq" id="WP_344804348.1">
    <property type="nucleotide sequence ID" value="NZ_BAABAB010000015.1"/>
</dbReference>
<evidence type="ECO:0000259" key="2">
    <source>
        <dbReference type="Pfam" id="PF00582"/>
    </source>
</evidence>
<reference evidence="4" key="1">
    <citation type="journal article" date="2019" name="Int. J. Syst. Evol. Microbiol.">
        <title>The Global Catalogue of Microorganisms (GCM) 10K type strain sequencing project: providing services to taxonomists for standard genome sequencing and annotation.</title>
        <authorList>
            <consortium name="The Broad Institute Genomics Platform"/>
            <consortium name="The Broad Institute Genome Sequencing Center for Infectious Disease"/>
            <person name="Wu L."/>
            <person name="Ma J."/>
        </authorList>
    </citation>
    <scope>NUCLEOTIDE SEQUENCE [LARGE SCALE GENOMIC DNA]</scope>
    <source>
        <strain evidence="4">JCM 16929</strain>
    </source>
</reference>
<dbReference type="PANTHER" id="PTHR46268:SF6">
    <property type="entry name" value="UNIVERSAL STRESS PROTEIN UP12"/>
    <property type="match status" value="1"/>
</dbReference>
<gene>
    <name evidence="3" type="ORF">GCM10022236_21970</name>
</gene>
<proteinExistence type="inferred from homology"/>
<feature type="domain" description="UspA" evidence="2">
    <location>
        <begin position="2"/>
        <end position="128"/>
    </location>
</feature>
<keyword evidence="4" id="KW-1185">Reference proteome</keyword>
<accession>A0ABP6ZX53</accession>
<comment type="caution">
    <text evidence="3">The sequence shown here is derived from an EMBL/GenBank/DDBJ whole genome shotgun (WGS) entry which is preliminary data.</text>
</comment>
<organism evidence="3 4">
    <name type="scientific">Microlunatus ginsengisoli</name>
    <dbReference type="NCBI Taxonomy" id="363863"/>
    <lineage>
        <taxon>Bacteria</taxon>
        <taxon>Bacillati</taxon>
        <taxon>Actinomycetota</taxon>
        <taxon>Actinomycetes</taxon>
        <taxon>Propionibacteriales</taxon>
        <taxon>Propionibacteriaceae</taxon>
        <taxon>Microlunatus</taxon>
    </lineage>
</organism>
<dbReference type="PANTHER" id="PTHR46268">
    <property type="entry name" value="STRESS RESPONSE PROTEIN NHAX"/>
    <property type="match status" value="1"/>
</dbReference>
<evidence type="ECO:0000313" key="4">
    <source>
        <dbReference type="Proteomes" id="UP001501490"/>
    </source>
</evidence>
<comment type="similarity">
    <text evidence="1">Belongs to the universal stress protein A family.</text>
</comment>
<evidence type="ECO:0000256" key="1">
    <source>
        <dbReference type="ARBA" id="ARBA00008791"/>
    </source>
</evidence>
<dbReference type="InterPro" id="IPR006016">
    <property type="entry name" value="UspA"/>
</dbReference>
<protein>
    <submittedName>
        <fullName evidence="3">Universal stress protein</fullName>
    </submittedName>
</protein>
<dbReference type="Gene3D" id="3.40.50.620">
    <property type="entry name" value="HUPs"/>
    <property type="match status" value="1"/>
</dbReference>
<dbReference type="Proteomes" id="UP001501490">
    <property type="component" value="Unassembled WGS sequence"/>
</dbReference>
<name>A0ABP6ZX53_9ACTN</name>
<sequence length="159" mass="16640">MKILVGYIPTPEGLAAVDYAIAEAKHNGASLTVLNTAKNGDYSDPQFATAEDVDTLDTQLKSAGIDHEIRRPTDGKPAAEAMLETATDVQADLIVIGIRRRNPLGKLITGSTAQAILLGADCPVVGVKPAMRSQGRPAHDTSGDVPTAWRAAQPGVEIS</sequence>
<dbReference type="EMBL" id="BAABAB010000015">
    <property type="protein sequence ID" value="GAA3619350.1"/>
    <property type="molecule type" value="Genomic_DNA"/>
</dbReference>
<dbReference type="Pfam" id="PF00582">
    <property type="entry name" value="Usp"/>
    <property type="match status" value="1"/>
</dbReference>